<evidence type="ECO:0000256" key="7">
    <source>
        <dbReference type="ARBA" id="ARBA00023175"/>
    </source>
</evidence>
<dbReference type="PRINTS" id="PR00380">
    <property type="entry name" value="KINESINHEAVY"/>
</dbReference>
<dbReference type="InParanoid" id="A0A1X7U3L6"/>
<feature type="compositionally biased region" description="Basic and acidic residues" evidence="11">
    <location>
        <begin position="444"/>
        <end position="470"/>
    </location>
</feature>
<dbReference type="SUPFAM" id="SSF52540">
    <property type="entry name" value="P-loop containing nucleoside triphosphate hydrolases"/>
    <property type="match status" value="1"/>
</dbReference>
<evidence type="ECO:0000256" key="2">
    <source>
        <dbReference type="ARBA" id="ARBA00022490"/>
    </source>
</evidence>
<dbReference type="PROSITE" id="PS00411">
    <property type="entry name" value="KINESIN_MOTOR_1"/>
    <property type="match status" value="1"/>
</dbReference>
<evidence type="ECO:0000256" key="8">
    <source>
        <dbReference type="ARBA" id="ARBA00023212"/>
    </source>
</evidence>
<keyword evidence="7 9" id="KW-0505">Motor protein</keyword>
<evidence type="ECO:0000256" key="6">
    <source>
        <dbReference type="ARBA" id="ARBA00023054"/>
    </source>
</evidence>
<dbReference type="EnsemblMetazoa" id="XM_003389061.3">
    <property type="protein sequence ID" value="XP_003389109.2"/>
    <property type="gene ID" value="LOC100638608"/>
</dbReference>
<dbReference type="KEGG" id="aqu:100638608"/>
<dbReference type="OMA" id="NTVPNFN"/>
<dbReference type="SMART" id="SM00129">
    <property type="entry name" value="KISc"/>
    <property type="match status" value="1"/>
</dbReference>
<dbReference type="InterPro" id="IPR027640">
    <property type="entry name" value="Kinesin-like_fam"/>
</dbReference>
<feature type="compositionally biased region" description="Acidic residues" evidence="11">
    <location>
        <begin position="385"/>
        <end position="397"/>
    </location>
</feature>
<dbReference type="GO" id="GO:0007018">
    <property type="term" value="P:microtubule-based movement"/>
    <property type="evidence" value="ECO:0007669"/>
    <property type="project" value="InterPro"/>
</dbReference>
<evidence type="ECO:0000256" key="9">
    <source>
        <dbReference type="PROSITE-ProRule" id="PRU00283"/>
    </source>
</evidence>
<evidence type="ECO:0000256" key="10">
    <source>
        <dbReference type="RuleBase" id="RU000394"/>
    </source>
</evidence>
<feature type="compositionally biased region" description="Basic and acidic residues" evidence="11">
    <location>
        <begin position="424"/>
        <end position="438"/>
    </location>
</feature>
<evidence type="ECO:0000256" key="3">
    <source>
        <dbReference type="ARBA" id="ARBA00022701"/>
    </source>
</evidence>
<dbReference type="InterPro" id="IPR001752">
    <property type="entry name" value="Kinesin_motor_dom"/>
</dbReference>
<evidence type="ECO:0000256" key="4">
    <source>
        <dbReference type="ARBA" id="ARBA00022741"/>
    </source>
</evidence>
<dbReference type="Proteomes" id="UP000007879">
    <property type="component" value="Unassembled WGS sequence"/>
</dbReference>
<dbReference type="PROSITE" id="PS50067">
    <property type="entry name" value="KINESIN_MOTOR_2"/>
    <property type="match status" value="1"/>
</dbReference>
<dbReference type="PANTHER" id="PTHR47968:SF50">
    <property type="entry name" value="KINESIN-LIKE PROTEIN"/>
    <property type="match status" value="1"/>
</dbReference>
<evidence type="ECO:0000313" key="14">
    <source>
        <dbReference type="Proteomes" id="UP000007879"/>
    </source>
</evidence>
<dbReference type="InterPro" id="IPR027417">
    <property type="entry name" value="P-loop_NTPase"/>
</dbReference>
<evidence type="ECO:0000259" key="12">
    <source>
        <dbReference type="PROSITE" id="PS50067"/>
    </source>
</evidence>
<protein>
    <recommendedName>
        <fullName evidence="10">Kinesin-like protein</fullName>
    </recommendedName>
</protein>
<evidence type="ECO:0000256" key="5">
    <source>
        <dbReference type="ARBA" id="ARBA00022840"/>
    </source>
</evidence>
<dbReference type="eggNOG" id="KOG4280">
    <property type="taxonomic scope" value="Eukaryota"/>
</dbReference>
<feature type="region of interest" description="Disordered" evidence="11">
    <location>
        <begin position="684"/>
        <end position="730"/>
    </location>
</feature>
<feature type="binding site" evidence="9">
    <location>
        <begin position="107"/>
        <end position="114"/>
    </location>
    <ligand>
        <name>ATP</name>
        <dbReference type="ChEBI" id="CHEBI:30616"/>
    </ligand>
</feature>
<keyword evidence="8" id="KW-0206">Cytoskeleton</keyword>
<keyword evidence="14" id="KW-1185">Reference proteome</keyword>
<feature type="domain" description="Kinesin motor" evidence="12">
    <location>
        <begin position="19"/>
        <end position="351"/>
    </location>
</feature>
<dbReference type="FunFam" id="3.40.850.10:FF:000029">
    <property type="entry name" value="Kinesin-like protein KIF17"/>
    <property type="match status" value="1"/>
</dbReference>
<dbReference type="GO" id="GO:0005524">
    <property type="term" value="F:ATP binding"/>
    <property type="evidence" value="ECO:0007669"/>
    <property type="project" value="UniProtKB-UniRule"/>
</dbReference>
<evidence type="ECO:0000256" key="11">
    <source>
        <dbReference type="SAM" id="MobiDB-lite"/>
    </source>
</evidence>
<keyword evidence="4 9" id="KW-0547">Nucleotide-binding</keyword>
<evidence type="ECO:0000313" key="13">
    <source>
        <dbReference type="EnsemblMetazoa" id="Aqu2.1.22263_001"/>
    </source>
</evidence>
<feature type="region of interest" description="Disordered" evidence="11">
    <location>
        <begin position="383"/>
        <end position="470"/>
    </location>
</feature>
<feature type="compositionally biased region" description="Low complexity" evidence="11">
    <location>
        <begin position="689"/>
        <end position="714"/>
    </location>
</feature>
<keyword evidence="5 9" id="KW-0067">ATP-binding</keyword>
<dbReference type="Pfam" id="PF00225">
    <property type="entry name" value="Kinesin"/>
    <property type="match status" value="1"/>
</dbReference>
<comment type="similarity">
    <text evidence="9 10">Belongs to the TRAFAC class myosin-kinesin ATPase superfamily. Kinesin family.</text>
</comment>
<dbReference type="Gene3D" id="3.40.850.10">
    <property type="entry name" value="Kinesin motor domain"/>
    <property type="match status" value="1"/>
</dbReference>
<dbReference type="GO" id="GO:0000278">
    <property type="term" value="P:mitotic cell cycle"/>
    <property type="evidence" value="ECO:0007669"/>
    <property type="project" value="TreeGrafter"/>
</dbReference>
<dbReference type="GO" id="GO:0003777">
    <property type="term" value="F:microtubule motor activity"/>
    <property type="evidence" value="ECO:0007669"/>
    <property type="project" value="InterPro"/>
</dbReference>
<keyword evidence="6" id="KW-0175">Coiled coil</keyword>
<reference evidence="13" key="2">
    <citation type="submission" date="2017-05" db="UniProtKB">
        <authorList>
            <consortium name="EnsemblMetazoa"/>
        </authorList>
    </citation>
    <scope>IDENTIFICATION</scope>
</reference>
<proteinExistence type="inferred from homology"/>
<dbReference type="AlphaFoldDB" id="A0A1X7U3L6"/>
<dbReference type="InterPro" id="IPR019821">
    <property type="entry name" value="Kinesin_motor_CS"/>
</dbReference>
<dbReference type="STRING" id="400682.A0A1X7U3L6"/>
<evidence type="ECO:0000256" key="1">
    <source>
        <dbReference type="ARBA" id="ARBA00004245"/>
    </source>
</evidence>
<dbReference type="PANTHER" id="PTHR47968">
    <property type="entry name" value="CENTROMERE PROTEIN E"/>
    <property type="match status" value="1"/>
</dbReference>
<organism evidence="13">
    <name type="scientific">Amphimedon queenslandica</name>
    <name type="common">Sponge</name>
    <dbReference type="NCBI Taxonomy" id="400682"/>
    <lineage>
        <taxon>Eukaryota</taxon>
        <taxon>Metazoa</taxon>
        <taxon>Porifera</taxon>
        <taxon>Demospongiae</taxon>
        <taxon>Heteroscleromorpha</taxon>
        <taxon>Haplosclerida</taxon>
        <taxon>Niphatidae</taxon>
        <taxon>Amphimedon</taxon>
    </lineage>
</organism>
<accession>A0A1X7U3L6</accession>
<reference evidence="14" key="1">
    <citation type="journal article" date="2010" name="Nature">
        <title>The Amphimedon queenslandica genome and the evolution of animal complexity.</title>
        <authorList>
            <person name="Srivastava M."/>
            <person name="Simakov O."/>
            <person name="Chapman J."/>
            <person name="Fahey B."/>
            <person name="Gauthier M.E."/>
            <person name="Mitros T."/>
            <person name="Richards G.S."/>
            <person name="Conaco C."/>
            <person name="Dacre M."/>
            <person name="Hellsten U."/>
            <person name="Larroux C."/>
            <person name="Putnam N.H."/>
            <person name="Stanke M."/>
            <person name="Adamska M."/>
            <person name="Darling A."/>
            <person name="Degnan S.M."/>
            <person name="Oakley T.H."/>
            <person name="Plachetzki D.C."/>
            <person name="Zhai Y."/>
            <person name="Adamski M."/>
            <person name="Calcino A."/>
            <person name="Cummins S.F."/>
            <person name="Goodstein D.M."/>
            <person name="Harris C."/>
            <person name="Jackson D.J."/>
            <person name="Leys S.P."/>
            <person name="Shu S."/>
            <person name="Woodcroft B.J."/>
            <person name="Vervoort M."/>
            <person name="Kosik K.S."/>
            <person name="Manning G."/>
            <person name="Degnan B.M."/>
            <person name="Rokhsar D.S."/>
        </authorList>
    </citation>
    <scope>NUCLEOTIDE SEQUENCE [LARGE SCALE GENOMIC DNA]</scope>
</reference>
<keyword evidence="3 10" id="KW-0493">Microtubule</keyword>
<dbReference type="OrthoDB" id="3176171at2759"/>
<dbReference type="EnsemblMetazoa" id="Aqu2.1.22263_001">
    <property type="protein sequence ID" value="Aqu2.1.22263_001"/>
    <property type="gene ID" value="Aqu2.1.22263"/>
</dbReference>
<comment type="subcellular location">
    <subcellularLocation>
        <location evidence="1">Cytoplasm</location>
        <location evidence="1">Cytoskeleton</location>
    </subcellularLocation>
</comment>
<sequence>MAAGGGSVVSPKPPEETDNVRVAVRSRPLSQSERNNNHQSIVTVDQTRGEITIVLPDPKGMREPKKTFTFDSVFGADTTQADVYNETARPIVDAVLEGYNGTIFAYGQTGTGKTYTMAGENNPETRGIIPNSFAHIFGRIHKCEGETKFLVRVSYLEIYNEEVRDLLNKKSKEALKIRERPDVGVYVKDLLSFVVKDTEEMEKLMSIGNKNRAFGATDMNERSSRSHTIFSITVEQSQMGPDKKEHVRMGKLHLVDLAGSERLSKTGATGVRKDEAASINRSLTNLGIVISALVDDKSTHIPYRNSKLTRLLQDSLGGNSKTVMIANIGPADYNSDETLSTLRYADTAKRIKNKARINEDPKDAMLREFQKEIEKLKKMLAEEEREKEEEEGEEGEEGSIRRGSIKNKRKKKQDELSTSMSPREMAELKKQIEEERKKLLTGKDVAKEEKEKMEQELEKKEEELAKAQEEQAELQKRLSDLESKVIVGGVNLLEQTEKQEKLLEKSRKDLEKRKKKESILKEQLKQKEVERQDYQVKIANLQETRDVITHELKDTWKQLQSMKDELIAVQEEYQREKEYLLQDIRDLDKQVELQALIMNYFIPQEFQDLIEQHVQWDEEEQEWHLDGIAYAGNSIQREPAPVPQRPPVQYDTLSCYLSYNTERDFMFMTPDGLIAAPTVKSTRSKIGKNKSVTPSSSSKSKNKSSDTSVVSSESQYPTSRGLISRQKHFA</sequence>
<dbReference type="GO" id="GO:0005874">
    <property type="term" value="C:microtubule"/>
    <property type="evidence" value="ECO:0007669"/>
    <property type="project" value="UniProtKB-KW"/>
</dbReference>
<name>A0A1X7U3L6_AMPQE</name>
<keyword evidence="2" id="KW-0963">Cytoplasm</keyword>
<gene>
    <name evidence="13" type="primary">100638608</name>
</gene>
<dbReference type="InterPro" id="IPR036961">
    <property type="entry name" value="Kinesin_motor_dom_sf"/>
</dbReference>
<dbReference type="GO" id="GO:0008017">
    <property type="term" value="F:microtubule binding"/>
    <property type="evidence" value="ECO:0007669"/>
    <property type="project" value="InterPro"/>
</dbReference>